<evidence type="ECO:0000313" key="2">
    <source>
        <dbReference type="EMBL" id="RNB89943.1"/>
    </source>
</evidence>
<dbReference type="EMBL" id="RHHQ01000008">
    <property type="protein sequence ID" value="RNB89943.1"/>
    <property type="molecule type" value="Genomic_DNA"/>
</dbReference>
<comment type="caution">
    <text evidence="2">The sequence shown here is derived from an EMBL/GenBank/DDBJ whole genome shotgun (WGS) entry which is preliminary data.</text>
</comment>
<evidence type="ECO:0000313" key="3">
    <source>
        <dbReference type="Proteomes" id="UP000271031"/>
    </source>
</evidence>
<proteinExistence type="predicted"/>
<dbReference type="SUPFAM" id="SSF90257">
    <property type="entry name" value="Myosin rod fragments"/>
    <property type="match status" value="1"/>
</dbReference>
<sequence length="131" mass="14824">MSETMLALILKRLEVLDELKQIVFSLRDGQEEIRAEMEGLAVSLSVGEIAGRVTAIESEMRVMKADIAELRTDVAQLKQDVSNLKNEVAELKQDVAELKNGQLRQNDMLATLSYRTLDHETQLRNLRRTAN</sequence>
<accession>A0A3M8DPA0</accession>
<dbReference type="AlphaFoldDB" id="A0A3M8DPA0"/>
<protein>
    <submittedName>
        <fullName evidence="2">Uncharacterized protein</fullName>
    </submittedName>
</protein>
<keyword evidence="1" id="KW-0175">Coiled coil</keyword>
<dbReference type="Proteomes" id="UP000271031">
    <property type="component" value="Unassembled WGS sequence"/>
</dbReference>
<keyword evidence="3" id="KW-1185">Reference proteome</keyword>
<organism evidence="2 3">
    <name type="scientific">Brevibacillus fluminis</name>
    <dbReference type="NCBI Taxonomy" id="511487"/>
    <lineage>
        <taxon>Bacteria</taxon>
        <taxon>Bacillati</taxon>
        <taxon>Bacillota</taxon>
        <taxon>Bacilli</taxon>
        <taxon>Bacillales</taxon>
        <taxon>Paenibacillaceae</taxon>
        <taxon>Brevibacillus</taxon>
    </lineage>
</organism>
<reference evidence="2 3" key="1">
    <citation type="submission" date="2018-10" db="EMBL/GenBank/DDBJ databases">
        <title>Phylogenomics of Brevibacillus.</title>
        <authorList>
            <person name="Dunlap C."/>
        </authorList>
    </citation>
    <scope>NUCLEOTIDE SEQUENCE [LARGE SCALE GENOMIC DNA]</scope>
    <source>
        <strain evidence="2 3">JCM 15716</strain>
    </source>
</reference>
<dbReference type="Gene3D" id="1.20.5.170">
    <property type="match status" value="1"/>
</dbReference>
<dbReference type="OrthoDB" id="2679415at2"/>
<gene>
    <name evidence="2" type="ORF">EDM56_12380</name>
</gene>
<name>A0A3M8DPA0_9BACL</name>
<dbReference type="RefSeq" id="WP_122918196.1">
    <property type="nucleotide sequence ID" value="NZ_RHHQ01000008.1"/>
</dbReference>
<evidence type="ECO:0000256" key="1">
    <source>
        <dbReference type="SAM" id="Coils"/>
    </source>
</evidence>
<feature type="coiled-coil region" evidence="1">
    <location>
        <begin position="53"/>
        <end position="101"/>
    </location>
</feature>